<protein>
    <submittedName>
        <fullName evidence="2">Uncharacterized protein</fullName>
    </submittedName>
</protein>
<accession>A0A2P4Z949</accession>
<dbReference type="GeneID" id="29989704"/>
<comment type="caution">
    <text evidence="2">The sequence shown here is derived from an EMBL/GenBank/DDBJ whole genome shotgun (WGS) entry which is preliminary data.</text>
</comment>
<evidence type="ECO:0000313" key="3">
    <source>
        <dbReference type="Proteomes" id="UP000054821"/>
    </source>
</evidence>
<proteinExistence type="predicted"/>
<keyword evidence="1" id="KW-0732">Signal</keyword>
<dbReference type="AlphaFoldDB" id="A0A2P4Z949"/>
<evidence type="ECO:0000313" key="2">
    <source>
        <dbReference type="EMBL" id="PON20844.1"/>
    </source>
</evidence>
<keyword evidence="3" id="KW-1185">Reference proteome</keyword>
<evidence type="ECO:0000256" key="1">
    <source>
        <dbReference type="SAM" id="SignalP"/>
    </source>
</evidence>
<sequence>MIAPWSLSVAFRLVLLLVAASSNVAVASNPWGHNQEVVTNDQQHLKACVFGSPKKYDQWTIHYHEVKPSTQFPSQFILDPAWVERHQTIGDTDPAFRFGYQLGAMGRE</sequence>
<dbReference type="Proteomes" id="UP000054821">
    <property type="component" value="Unassembled WGS sequence"/>
</dbReference>
<feature type="chain" id="PRO_5015128778" evidence="1">
    <location>
        <begin position="28"/>
        <end position="108"/>
    </location>
</feature>
<gene>
    <name evidence="2" type="ORF">TGAM01_v210243</name>
</gene>
<feature type="signal peptide" evidence="1">
    <location>
        <begin position="1"/>
        <end position="27"/>
    </location>
</feature>
<name>A0A2P4Z949_9HYPO</name>
<dbReference type="RefSeq" id="XP_018657129.1">
    <property type="nucleotide sequence ID" value="XM_018809621.1"/>
</dbReference>
<organism evidence="2 3">
    <name type="scientific">Trichoderma gamsii</name>
    <dbReference type="NCBI Taxonomy" id="398673"/>
    <lineage>
        <taxon>Eukaryota</taxon>
        <taxon>Fungi</taxon>
        <taxon>Dikarya</taxon>
        <taxon>Ascomycota</taxon>
        <taxon>Pezizomycotina</taxon>
        <taxon>Sordariomycetes</taxon>
        <taxon>Hypocreomycetidae</taxon>
        <taxon>Hypocreales</taxon>
        <taxon>Hypocreaceae</taxon>
        <taxon>Trichoderma</taxon>
    </lineage>
</organism>
<dbReference type="EMBL" id="JPDN02000059">
    <property type="protein sequence ID" value="PON20844.1"/>
    <property type="molecule type" value="Genomic_DNA"/>
</dbReference>
<reference evidence="2 3" key="1">
    <citation type="journal article" date="2016" name="Genome Announc.">
        <title>Draft Whole-Genome Sequence of Trichoderma gamsii T6085, a Promising Biocontrol Agent of Fusarium Head Blight on Wheat.</title>
        <authorList>
            <person name="Baroncelli R."/>
            <person name="Zapparata A."/>
            <person name="Piaggeschi G."/>
            <person name="Sarrocco S."/>
            <person name="Vannacci G."/>
        </authorList>
    </citation>
    <scope>NUCLEOTIDE SEQUENCE [LARGE SCALE GENOMIC DNA]</scope>
    <source>
        <strain evidence="2 3">T6085</strain>
    </source>
</reference>